<evidence type="ECO:0000256" key="1">
    <source>
        <dbReference type="ARBA" id="ARBA00004123"/>
    </source>
</evidence>
<dbReference type="Gene3D" id="3.30.160.60">
    <property type="entry name" value="Classic Zinc Finger"/>
    <property type="match status" value="1"/>
</dbReference>
<evidence type="ECO:0000256" key="2">
    <source>
        <dbReference type="ARBA" id="ARBA00004496"/>
    </source>
</evidence>
<reference evidence="10" key="1">
    <citation type="submission" date="2022-01" db="EMBL/GenBank/DDBJ databases">
        <authorList>
            <person name="Braso-Vives M."/>
        </authorList>
    </citation>
    <scope>NUCLEOTIDE SEQUENCE</scope>
</reference>
<accession>A0A8J9W391</accession>
<dbReference type="SUPFAM" id="SSF57667">
    <property type="entry name" value="beta-beta-alpha zinc fingers"/>
    <property type="match status" value="1"/>
</dbReference>
<dbReference type="OrthoDB" id="10060321at2759"/>
<gene>
    <name evidence="10" type="primary">Hypp5627</name>
    <name evidence="10" type="ORF">BLAG_LOCUS3226</name>
</gene>
<keyword evidence="6" id="KW-0238">DNA-binding</keyword>
<comment type="subcellular location">
    <subcellularLocation>
        <location evidence="2">Cytoplasm</location>
    </subcellularLocation>
    <subcellularLocation>
        <location evidence="1">Nucleus</location>
    </subcellularLocation>
</comment>
<protein>
    <submittedName>
        <fullName evidence="10">Hypp5627 protein</fullName>
    </submittedName>
</protein>
<dbReference type="PANTHER" id="PTHR45762">
    <property type="entry name" value="ZINC FINGER RNA-BINDING PROTEIN"/>
    <property type="match status" value="1"/>
</dbReference>
<organism evidence="10 11">
    <name type="scientific">Branchiostoma lanceolatum</name>
    <name type="common">Common lancelet</name>
    <name type="synonym">Amphioxus lanceolatum</name>
    <dbReference type="NCBI Taxonomy" id="7740"/>
    <lineage>
        <taxon>Eukaryota</taxon>
        <taxon>Metazoa</taxon>
        <taxon>Chordata</taxon>
        <taxon>Cephalochordata</taxon>
        <taxon>Leptocardii</taxon>
        <taxon>Amphioxiformes</taxon>
        <taxon>Branchiostomatidae</taxon>
        <taxon>Branchiostoma</taxon>
    </lineage>
</organism>
<dbReference type="GO" id="GO:0003727">
    <property type="term" value="F:single-stranded RNA binding"/>
    <property type="evidence" value="ECO:0007669"/>
    <property type="project" value="TreeGrafter"/>
</dbReference>
<feature type="compositionally biased region" description="Basic and acidic residues" evidence="8">
    <location>
        <begin position="125"/>
        <end position="139"/>
    </location>
</feature>
<proteinExistence type="predicted"/>
<dbReference type="GO" id="GO:0005737">
    <property type="term" value="C:cytoplasm"/>
    <property type="evidence" value="ECO:0007669"/>
    <property type="project" value="UniProtKB-SubCell"/>
</dbReference>
<dbReference type="PROSITE" id="PS00028">
    <property type="entry name" value="ZINC_FINGER_C2H2_1"/>
    <property type="match status" value="1"/>
</dbReference>
<keyword evidence="11" id="KW-1185">Reference proteome</keyword>
<evidence type="ECO:0000313" key="11">
    <source>
        <dbReference type="Proteomes" id="UP000838412"/>
    </source>
</evidence>
<dbReference type="GO" id="GO:0071011">
    <property type="term" value="C:precatalytic spliceosome"/>
    <property type="evidence" value="ECO:0007669"/>
    <property type="project" value="TreeGrafter"/>
</dbReference>
<feature type="compositionally biased region" description="Basic and acidic residues" evidence="8">
    <location>
        <begin position="443"/>
        <end position="469"/>
    </location>
</feature>
<evidence type="ECO:0000256" key="5">
    <source>
        <dbReference type="ARBA" id="ARBA00022884"/>
    </source>
</evidence>
<dbReference type="InterPro" id="IPR003604">
    <property type="entry name" value="Matrin/U1-like-C_Znf_C2H2"/>
</dbReference>
<dbReference type="GO" id="GO:0003677">
    <property type="term" value="F:DNA binding"/>
    <property type="evidence" value="ECO:0007669"/>
    <property type="project" value="UniProtKB-KW"/>
</dbReference>
<feature type="compositionally biased region" description="Low complexity" evidence="8">
    <location>
        <begin position="415"/>
        <end position="424"/>
    </location>
</feature>
<keyword evidence="4" id="KW-0677">Repeat</keyword>
<dbReference type="GO" id="GO:0008270">
    <property type="term" value="F:zinc ion binding"/>
    <property type="evidence" value="ECO:0007669"/>
    <property type="project" value="InterPro"/>
</dbReference>
<dbReference type="SMART" id="SM00451">
    <property type="entry name" value="ZnF_U1"/>
    <property type="match status" value="3"/>
</dbReference>
<feature type="domain" description="C2H2-type" evidence="9">
    <location>
        <begin position="78"/>
        <end position="100"/>
    </location>
</feature>
<feature type="compositionally biased region" description="Basic and acidic residues" evidence="8">
    <location>
        <begin position="323"/>
        <end position="344"/>
    </location>
</feature>
<dbReference type="InterPro" id="IPR036236">
    <property type="entry name" value="Znf_C2H2_sf"/>
</dbReference>
<feature type="compositionally biased region" description="Low complexity" evidence="8">
    <location>
        <begin position="367"/>
        <end position="377"/>
    </location>
</feature>
<dbReference type="EMBL" id="OV696695">
    <property type="protein sequence ID" value="CAH1238756.1"/>
    <property type="molecule type" value="Genomic_DNA"/>
</dbReference>
<sequence>MAGQTPMDLDFSSDYSFAGTSTSSAAVPSTSGAGTDQGQFSYSLTGQMEATGTYTDFSSGAAAASKPQSITQLAAAYCDSCDQNFKSEDSYRVHLKSIGHLMKSSGTDLGLDEAKGFIPPIPKPKAVEEKKEKDPEEVHRKQFPDEYFCHICQAKCTSESQFESHNSGARHKKNLAAVEKGIKPAPVAKSKPAGSSSKKATIVDTLNQSRCMDTLEQMDEPLVGLDYITEFQNEDPDIEEHYVCNLCDSKCDPRTLNTHVIGARHRLAYLKEHHPDMAAMTLQNKKRSEQSIALAEFVREAVKKDGQKEVKVKLELNPFYNPEQREKEKRKREDQRRRQEEAYAAKRRRLGMMEDDWGGAYGYGPGPMARHAPPIGRGRPRRPYPEDDYYPGPHYQDYGYPDEPYREGGPRGRGRLLPPASFRPRSPRREHYYEGGYPEAPYEDDRRLARDPYYQPERRRDDFYRRGGEGYEADPYGGGRPVPPEFRGPGGPGGPGRGFDFNDFARHEPGPNHGPPGERSQLADLIGRAKDLVSSEDDAAMALQLSNALTKALLSYRLKNVPPELLKHAMGELGPNF</sequence>
<evidence type="ECO:0000256" key="4">
    <source>
        <dbReference type="ARBA" id="ARBA00022737"/>
    </source>
</evidence>
<feature type="region of interest" description="Disordered" evidence="8">
    <location>
        <begin position="367"/>
        <end position="520"/>
    </location>
</feature>
<evidence type="ECO:0000256" key="7">
    <source>
        <dbReference type="ARBA" id="ARBA00023242"/>
    </source>
</evidence>
<dbReference type="PANTHER" id="PTHR45762:SF21">
    <property type="entry name" value="ZINC FINGER RNA-BINDING PROTEIN"/>
    <property type="match status" value="1"/>
</dbReference>
<feature type="region of interest" description="Disordered" evidence="8">
    <location>
        <begin position="323"/>
        <end position="347"/>
    </location>
</feature>
<keyword evidence="5" id="KW-0694">RNA-binding</keyword>
<dbReference type="InterPro" id="IPR013087">
    <property type="entry name" value="Znf_C2H2_type"/>
</dbReference>
<keyword evidence="3" id="KW-0963">Cytoplasm</keyword>
<feature type="compositionally biased region" description="Gly residues" evidence="8">
    <location>
        <begin position="488"/>
        <end position="497"/>
    </location>
</feature>
<evidence type="ECO:0000256" key="3">
    <source>
        <dbReference type="ARBA" id="ARBA00022490"/>
    </source>
</evidence>
<dbReference type="GO" id="GO:0003725">
    <property type="term" value="F:double-stranded RNA binding"/>
    <property type="evidence" value="ECO:0007669"/>
    <property type="project" value="TreeGrafter"/>
</dbReference>
<keyword evidence="7" id="KW-0539">Nucleus</keyword>
<feature type="compositionally biased region" description="Low complexity" evidence="8">
    <location>
        <begin position="19"/>
        <end position="34"/>
    </location>
</feature>
<dbReference type="SMART" id="SM00355">
    <property type="entry name" value="ZnF_C2H2"/>
    <property type="match status" value="3"/>
</dbReference>
<evidence type="ECO:0000259" key="9">
    <source>
        <dbReference type="PROSITE" id="PS00028"/>
    </source>
</evidence>
<dbReference type="AlphaFoldDB" id="A0A8J9W391"/>
<feature type="region of interest" description="Disordered" evidence="8">
    <location>
        <begin position="19"/>
        <end position="40"/>
    </location>
</feature>
<name>A0A8J9W391_BRALA</name>
<evidence type="ECO:0000256" key="6">
    <source>
        <dbReference type="ARBA" id="ARBA00023125"/>
    </source>
</evidence>
<feature type="region of interest" description="Disordered" evidence="8">
    <location>
        <begin position="120"/>
        <end position="139"/>
    </location>
</feature>
<dbReference type="Proteomes" id="UP000838412">
    <property type="component" value="Chromosome 10"/>
</dbReference>
<evidence type="ECO:0000256" key="8">
    <source>
        <dbReference type="SAM" id="MobiDB-lite"/>
    </source>
</evidence>
<evidence type="ECO:0000313" key="10">
    <source>
        <dbReference type="EMBL" id="CAH1238756.1"/>
    </source>
</evidence>
<dbReference type="Pfam" id="PF12874">
    <property type="entry name" value="zf-met"/>
    <property type="match status" value="2"/>
</dbReference>